<keyword evidence="3" id="KW-1185">Reference proteome</keyword>
<protein>
    <submittedName>
        <fullName evidence="2">Uncharacterized protein</fullName>
    </submittedName>
</protein>
<gene>
    <name evidence="2" type="ORF">R3P38DRAFT_3191651</name>
</gene>
<evidence type="ECO:0000256" key="1">
    <source>
        <dbReference type="SAM" id="MobiDB-lite"/>
    </source>
</evidence>
<dbReference type="EMBL" id="JAWWNJ010000031">
    <property type="protein sequence ID" value="KAK7026545.1"/>
    <property type="molecule type" value="Genomic_DNA"/>
</dbReference>
<reference evidence="2 3" key="1">
    <citation type="journal article" date="2024" name="J Genomics">
        <title>Draft genome sequencing and assembly of Favolaschia claudopus CIRM-BRFM 2984 isolated from oak limbs.</title>
        <authorList>
            <person name="Navarro D."/>
            <person name="Drula E."/>
            <person name="Chaduli D."/>
            <person name="Cazenave R."/>
            <person name="Ahrendt S."/>
            <person name="Wang J."/>
            <person name="Lipzen A."/>
            <person name="Daum C."/>
            <person name="Barry K."/>
            <person name="Grigoriev I.V."/>
            <person name="Favel A."/>
            <person name="Rosso M.N."/>
            <person name="Martin F."/>
        </authorList>
    </citation>
    <scope>NUCLEOTIDE SEQUENCE [LARGE SCALE GENOMIC DNA]</scope>
    <source>
        <strain evidence="2 3">CIRM-BRFM 2984</strain>
    </source>
</reference>
<feature type="compositionally biased region" description="Polar residues" evidence="1">
    <location>
        <begin position="81"/>
        <end position="90"/>
    </location>
</feature>
<evidence type="ECO:0000313" key="2">
    <source>
        <dbReference type="EMBL" id="KAK7026545.1"/>
    </source>
</evidence>
<accession>A0AAW0BL60</accession>
<evidence type="ECO:0000313" key="3">
    <source>
        <dbReference type="Proteomes" id="UP001362999"/>
    </source>
</evidence>
<feature type="compositionally biased region" description="Basic residues" evidence="1">
    <location>
        <begin position="123"/>
        <end position="132"/>
    </location>
</feature>
<proteinExistence type="predicted"/>
<feature type="compositionally biased region" description="Polar residues" evidence="1">
    <location>
        <begin position="54"/>
        <end position="69"/>
    </location>
</feature>
<feature type="compositionally biased region" description="Polar residues" evidence="1">
    <location>
        <begin position="226"/>
        <end position="236"/>
    </location>
</feature>
<organism evidence="2 3">
    <name type="scientific">Favolaschia claudopus</name>
    <dbReference type="NCBI Taxonomy" id="2862362"/>
    <lineage>
        <taxon>Eukaryota</taxon>
        <taxon>Fungi</taxon>
        <taxon>Dikarya</taxon>
        <taxon>Basidiomycota</taxon>
        <taxon>Agaricomycotina</taxon>
        <taxon>Agaricomycetes</taxon>
        <taxon>Agaricomycetidae</taxon>
        <taxon>Agaricales</taxon>
        <taxon>Marasmiineae</taxon>
        <taxon>Mycenaceae</taxon>
        <taxon>Favolaschia</taxon>
    </lineage>
</organism>
<sequence length="275" mass="30097">MAYPGMQRTRRPRPSLATRQAPPPQRTSPPFLSVDPVTPTASISKPAEPAFSLKTLTTSLPSHTDSNRSVGRHVSVGEPQSRPSLCTTSHRLLRGDGAAFQSPHPLTPCFQPTSPPPSSPPLPRRRPSRTWRQRVPSECYTGIEPRPFDPYAAAAIPPCTHRRSVRGLLVRSLTTLGPTPSPVRSPALRQDEGKQRQHHRLGKRVAYLPAPLGRAGMRRTIHTRPTTHLLSSSTPATAVRARSPSGLKELSTRDLNSKVSAVNAFELNKLQSTQM</sequence>
<dbReference type="AlphaFoldDB" id="A0AAW0BL60"/>
<name>A0AAW0BL60_9AGAR</name>
<dbReference type="Proteomes" id="UP001362999">
    <property type="component" value="Unassembled WGS sequence"/>
</dbReference>
<comment type="caution">
    <text evidence="2">The sequence shown here is derived from an EMBL/GenBank/DDBJ whole genome shotgun (WGS) entry which is preliminary data.</text>
</comment>
<feature type="compositionally biased region" description="Pro residues" evidence="1">
    <location>
        <begin position="113"/>
        <end position="122"/>
    </location>
</feature>
<feature type="region of interest" description="Disordered" evidence="1">
    <location>
        <begin position="1"/>
        <end position="133"/>
    </location>
</feature>
<feature type="region of interest" description="Disordered" evidence="1">
    <location>
        <begin position="226"/>
        <end position="252"/>
    </location>
</feature>
<feature type="region of interest" description="Disordered" evidence="1">
    <location>
        <begin position="176"/>
        <end position="203"/>
    </location>
</feature>